<dbReference type="PRINTS" id="PR00950">
    <property type="entry name" value="TYPE3IMSPROT"/>
</dbReference>
<dbReference type="GO" id="GO:0005886">
    <property type="term" value="C:plasma membrane"/>
    <property type="evidence" value="ECO:0007669"/>
    <property type="project" value="UniProtKB-SubCell"/>
</dbReference>
<dbReference type="OrthoDB" id="9807950at2"/>
<dbReference type="InterPro" id="IPR006136">
    <property type="entry name" value="FlhB"/>
</dbReference>
<keyword evidence="5 13" id="KW-1003">Cell membrane</keyword>
<feature type="transmembrane region" description="Helical" evidence="13">
    <location>
        <begin position="84"/>
        <end position="106"/>
    </location>
</feature>
<dbReference type="InterPro" id="IPR029025">
    <property type="entry name" value="T3SS_substrate_exporter_C"/>
</dbReference>
<evidence type="ECO:0000256" key="8">
    <source>
        <dbReference type="ARBA" id="ARBA00022927"/>
    </source>
</evidence>
<dbReference type="GO" id="GO:0044780">
    <property type="term" value="P:bacterial-type flagellum assembly"/>
    <property type="evidence" value="ECO:0007669"/>
    <property type="project" value="InterPro"/>
</dbReference>
<evidence type="ECO:0000313" key="15">
    <source>
        <dbReference type="Proteomes" id="UP000182737"/>
    </source>
</evidence>
<dbReference type="RefSeq" id="WP_074930546.1">
    <property type="nucleotide sequence ID" value="NZ_FORI01000002.1"/>
</dbReference>
<proteinExistence type="inferred from homology"/>
<keyword evidence="11 13" id="KW-1006">Bacterial flagellum protein export</keyword>
<feature type="transmembrane region" description="Helical" evidence="13">
    <location>
        <begin position="32"/>
        <end position="53"/>
    </location>
</feature>
<evidence type="ECO:0000256" key="1">
    <source>
        <dbReference type="ARBA" id="ARBA00004651"/>
    </source>
</evidence>
<dbReference type="GO" id="GO:0009306">
    <property type="term" value="P:protein secretion"/>
    <property type="evidence" value="ECO:0007669"/>
    <property type="project" value="InterPro"/>
</dbReference>
<evidence type="ECO:0000256" key="13">
    <source>
        <dbReference type="RuleBase" id="RU364091"/>
    </source>
</evidence>
<evidence type="ECO:0000256" key="12">
    <source>
        <dbReference type="ARBA" id="ARBA00025078"/>
    </source>
</evidence>
<dbReference type="EMBL" id="FORI01000002">
    <property type="protein sequence ID" value="SFI51645.1"/>
    <property type="molecule type" value="Genomic_DNA"/>
</dbReference>
<gene>
    <name evidence="13" type="primary">flhB</name>
    <name evidence="14" type="ORF">SAMN04487775_102146</name>
</gene>
<dbReference type="PANTHER" id="PTHR30531">
    <property type="entry name" value="FLAGELLAR BIOSYNTHETIC PROTEIN FLHB"/>
    <property type="match status" value="1"/>
</dbReference>
<evidence type="ECO:0000256" key="4">
    <source>
        <dbReference type="ARBA" id="ARBA00022448"/>
    </source>
</evidence>
<dbReference type="PANTHER" id="PTHR30531:SF12">
    <property type="entry name" value="FLAGELLAR BIOSYNTHETIC PROTEIN FLHB"/>
    <property type="match status" value="1"/>
</dbReference>
<comment type="similarity">
    <text evidence="2 13">Belongs to the type III secretion exporter family.</text>
</comment>
<dbReference type="Gene3D" id="3.40.1690.10">
    <property type="entry name" value="secretion proteins EscU"/>
    <property type="match status" value="1"/>
</dbReference>
<dbReference type="AlphaFoldDB" id="A0A1I3IUT4"/>
<evidence type="ECO:0000256" key="2">
    <source>
        <dbReference type="ARBA" id="ARBA00010690"/>
    </source>
</evidence>
<dbReference type="Pfam" id="PF01312">
    <property type="entry name" value="Bac_export_2"/>
    <property type="match status" value="1"/>
</dbReference>
<evidence type="ECO:0000256" key="3">
    <source>
        <dbReference type="ARBA" id="ARBA00021622"/>
    </source>
</evidence>
<sequence length="356" mass="40197">MAAEDEGRTEQPSEYKLEKARKEGRVAKSQEISGALVLLLCVVTIIFLSKWLFNEIVTIFKFYFNQCATYDIKNPAFLPAFFNVFIKCVLPVGLISVVSAVTANLIQTRGFIFSLKPIEPKFSKIVPKIGEYLKKTVFSLKGLFNVAKSIGKVAIICLVAYIYIKKDLFVLIDIIDNGEVASALAQVARMAAQILITVAVLFLALSIPDYFVQRHDFMEEMKMTKQEVKEEYKEMEGDPEVKSKLQQMQRQLLSQNVRKAVAESDVVIANPTHFAVALKYDSEVSDSPMVNAKGEDNTALLIRKIAEENKVPVVENRPVARELYTNLEVGDIIPEIYYNTIAVIYSQLEKFRKKQS</sequence>
<keyword evidence="8 13" id="KW-0653">Protein transport</keyword>
<name>A0A1I3IUT4_9SPIR</name>
<protein>
    <recommendedName>
        <fullName evidence="3 13">Flagellar biosynthetic protein FlhB</fullName>
    </recommendedName>
</protein>
<keyword evidence="15" id="KW-1185">Reference proteome</keyword>
<evidence type="ECO:0000256" key="7">
    <source>
        <dbReference type="ARBA" id="ARBA00022795"/>
    </source>
</evidence>
<evidence type="ECO:0000256" key="11">
    <source>
        <dbReference type="ARBA" id="ARBA00023225"/>
    </source>
</evidence>
<dbReference type="SUPFAM" id="SSF160544">
    <property type="entry name" value="EscU C-terminal domain-like"/>
    <property type="match status" value="1"/>
</dbReference>
<keyword evidence="14" id="KW-0969">Cilium</keyword>
<keyword evidence="14" id="KW-0282">Flagellum</keyword>
<organism evidence="14 15">
    <name type="scientific">Treponema bryantii</name>
    <dbReference type="NCBI Taxonomy" id="163"/>
    <lineage>
        <taxon>Bacteria</taxon>
        <taxon>Pseudomonadati</taxon>
        <taxon>Spirochaetota</taxon>
        <taxon>Spirochaetia</taxon>
        <taxon>Spirochaetales</taxon>
        <taxon>Treponemataceae</taxon>
        <taxon>Treponema</taxon>
    </lineage>
</organism>
<feature type="transmembrane region" description="Helical" evidence="13">
    <location>
        <begin position="190"/>
        <end position="212"/>
    </location>
</feature>
<keyword evidence="7 13" id="KW-1005">Bacterial flagellum biogenesis</keyword>
<evidence type="ECO:0000256" key="10">
    <source>
        <dbReference type="ARBA" id="ARBA00023136"/>
    </source>
</evidence>
<evidence type="ECO:0000256" key="9">
    <source>
        <dbReference type="ARBA" id="ARBA00022989"/>
    </source>
</evidence>
<keyword evidence="10 13" id="KW-0472">Membrane</keyword>
<reference evidence="15" key="1">
    <citation type="submission" date="2016-10" db="EMBL/GenBank/DDBJ databases">
        <authorList>
            <person name="Varghese N."/>
            <person name="Submissions S."/>
        </authorList>
    </citation>
    <scope>NUCLEOTIDE SEQUENCE [LARGE SCALE GENOMIC DNA]</scope>
    <source>
        <strain evidence="15">XBD1002</strain>
    </source>
</reference>
<dbReference type="Proteomes" id="UP000182737">
    <property type="component" value="Unassembled WGS sequence"/>
</dbReference>
<keyword evidence="4 13" id="KW-0813">Transport</keyword>
<evidence type="ECO:0000313" key="14">
    <source>
        <dbReference type="EMBL" id="SFI51645.1"/>
    </source>
</evidence>
<accession>A0A1I3IUT4</accession>
<evidence type="ECO:0000256" key="6">
    <source>
        <dbReference type="ARBA" id="ARBA00022692"/>
    </source>
</evidence>
<comment type="subcellular location">
    <subcellularLocation>
        <location evidence="1">Cell membrane</location>
        <topology evidence="1">Multi-pass membrane protein</topology>
    </subcellularLocation>
</comment>
<dbReference type="NCBIfam" id="TIGR00328">
    <property type="entry name" value="flhB"/>
    <property type="match status" value="1"/>
</dbReference>
<evidence type="ECO:0000256" key="5">
    <source>
        <dbReference type="ARBA" id="ARBA00022475"/>
    </source>
</evidence>
<feature type="transmembrane region" description="Helical" evidence="13">
    <location>
        <begin position="143"/>
        <end position="164"/>
    </location>
</feature>
<dbReference type="InterPro" id="IPR006135">
    <property type="entry name" value="T3SS_substrate_exporter"/>
</dbReference>
<keyword evidence="14" id="KW-0966">Cell projection</keyword>
<dbReference type="Gene3D" id="6.10.250.2080">
    <property type="match status" value="1"/>
</dbReference>
<comment type="function">
    <text evidence="12 13">Required for formation of the rod structure in the basal body of the flagellar apparatus. Together with FliI and FliH, may constitute the export apparatus of flagellin.</text>
</comment>
<keyword evidence="9 13" id="KW-1133">Transmembrane helix</keyword>
<keyword evidence="6 13" id="KW-0812">Transmembrane</keyword>